<evidence type="ECO:0000256" key="10">
    <source>
        <dbReference type="PIRSR" id="PIRSR605002-1"/>
    </source>
</evidence>
<comment type="subunit">
    <text evidence="4 13">Homodimer.</text>
</comment>
<dbReference type="GO" id="GO:0006013">
    <property type="term" value="P:mannose metabolic process"/>
    <property type="evidence" value="ECO:0007669"/>
    <property type="project" value="TreeGrafter"/>
</dbReference>
<feature type="binding site" evidence="12">
    <location>
        <position position="222"/>
    </location>
    <ligand>
        <name>Mg(2+)</name>
        <dbReference type="ChEBI" id="CHEBI:18420"/>
        <label>1</label>
    </ligand>
</feature>
<evidence type="ECO:0000256" key="11">
    <source>
        <dbReference type="PIRSR" id="PIRSR605002-2"/>
    </source>
</evidence>
<dbReference type="InterPro" id="IPR023214">
    <property type="entry name" value="HAD_sf"/>
</dbReference>
<dbReference type="VEuPathDB" id="MicrosporidiaDB:ECANGB1_156"/>
<sequence>MGDEKRRGLFLFDVHGTLAVNKCQAPDGIRRMLGRIRESGHSLALVSGSSLREQVSQLGPDLIELFDYVFTENGAQFHKNGKLVRSRRLLDEISEEEYSRLINRILVILGETDCPVKRGTFVEMRESGVNVSVIGRSCSTAERVEFDAFDRKNGIRRRLVEQIRPLLDELGLDCAIGGQISVDIFPVGWDKTQCLNMIEEGLIYFIGDKTEEGGNDHGLFSDSRTVGFTTTGPEETIEIVDRIIGSDQGSQDSQDSQGN</sequence>
<dbReference type="GO" id="GO:0009298">
    <property type="term" value="P:GDP-mannose biosynthetic process"/>
    <property type="evidence" value="ECO:0007669"/>
    <property type="project" value="UniProtKB-UniPathway"/>
</dbReference>
<keyword evidence="9 13" id="KW-0413">Isomerase</keyword>
<evidence type="ECO:0000256" key="5">
    <source>
        <dbReference type="ARBA" id="ARBA00012730"/>
    </source>
</evidence>
<dbReference type="Pfam" id="PF03332">
    <property type="entry name" value="PMM"/>
    <property type="match status" value="1"/>
</dbReference>
<dbReference type="UniPathway" id="UPA00126">
    <property type="reaction ID" value="UER00424"/>
</dbReference>
<evidence type="ECO:0000313" key="14">
    <source>
        <dbReference type="EMBL" id="ORD94716.1"/>
    </source>
</evidence>
<dbReference type="AlphaFoldDB" id="A0A1Y1S953"/>
<feature type="active site" description="Nucleophile" evidence="10">
    <location>
        <position position="13"/>
    </location>
</feature>
<proteinExistence type="inferred from homology"/>
<evidence type="ECO:0000256" key="8">
    <source>
        <dbReference type="ARBA" id="ARBA00022842"/>
    </source>
</evidence>
<evidence type="ECO:0000256" key="13">
    <source>
        <dbReference type="RuleBase" id="RU361118"/>
    </source>
</evidence>
<evidence type="ECO:0000256" key="7">
    <source>
        <dbReference type="ARBA" id="ARBA00022723"/>
    </source>
</evidence>
<keyword evidence="7 12" id="KW-0479">Metal-binding</keyword>
<dbReference type="Proteomes" id="UP000192639">
    <property type="component" value="Unassembled WGS sequence"/>
</dbReference>
<gene>
    <name evidence="14" type="primary">PMM</name>
    <name evidence="14" type="ORF">ECANGB1_156</name>
</gene>
<reference evidence="14 15" key="1">
    <citation type="journal article" date="2017" name="Environ. Microbiol.">
        <title>Decay of the glycolytic pathway and adaptation to intranuclear parasitism within Enterocytozoonidae microsporidia.</title>
        <authorList>
            <person name="Wiredu Boakye D."/>
            <person name="Jaroenlak P."/>
            <person name="Prachumwat A."/>
            <person name="Williams T.A."/>
            <person name="Bateman K.S."/>
            <person name="Itsathitphaisarn O."/>
            <person name="Sritunyalucksana K."/>
            <person name="Paszkiewicz K.H."/>
            <person name="Moore K.A."/>
            <person name="Stentiford G.D."/>
            <person name="Williams B.A."/>
        </authorList>
    </citation>
    <scope>NUCLEOTIDE SEQUENCE [LARGE SCALE GENOMIC DNA]</scope>
    <source>
        <strain evidence="14 15">GB1</strain>
    </source>
</reference>
<dbReference type="Gene3D" id="3.30.1240.20">
    <property type="match status" value="1"/>
</dbReference>
<keyword evidence="8 12" id="KW-0460">Magnesium</keyword>
<comment type="catalytic activity">
    <reaction evidence="13">
        <text>alpha-D-mannose 1-phosphate = D-mannose 6-phosphate</text>
        <dbReference type="Rhea" id="RHEA:11140"/>
        <dbReference type="ChEBI" id="CHEBI:58409"/>
        <dbReference type="ChEBI" id="CHEBI:58735"/>
        <dbReference type="EC" id="5.4.2.8"/>
    </reaction>
</comment>
<dbReference type="GO" id="GO:0004615">
    <property type="term" value="F:phosphomannomutase activity"/>
    <property type="evidence" value="ECO:0007669"/>
    <property type="project" value="UniProtKB-EC"/>
</dbReference>
<dbReference type="InterPro" id="IPR036412">
    <property type="entry name" value="HAD-like_sf"/>
</dbReference>
<dbReference type="GO" id="GO:0006487">
    <property type="term" value="P:protein N-linked glycosylation"/>
    <property type="evidence" value="ECO:0007669"/>
    <property type="project" value="TreeGrafter"/>
</dbReference>
<dbReference type="OrthoDB" id="10264771at2759"/>
<feature type="binding site" evidence="12">
    <location>
        <position position="13"/>
    </location>
    <ligand>
        <name>Mg(2+)</name>
        <dbReference type="ChEBI" id="CHEBI:18420"/>
        <label>1</label>
    </ligand>
</feature>
<protein>
    <recommendedName>
        <fullName evidence="5 13">Phosphomannomutase</fullName>
        <ecNumber evidence="5 13">5.4.2.8</ecNumber>
    </recommendedName>
</protein>
<dbReference type="GO" id="GO:0046872">
    <property type="term" value="F:metal ion binding"/>
    <property type="evidence" value="ECO:0007669"/>
    <property type="project" value="UniProtKB-KW"/>
</dbReference>
<organism evidence="14 15">
    <name type="scientific">Enterospora canceri</name>
    <dbReference type="NCBI Taxonomy" id="1081671"/>
    <lineage>
        <taxon>Eukaryota</taxon>
        <taxon>Fungi</taxon>
        <taxon>Fungi incertae sedis</taxon>
        <taxon>Microsporidia</taxon>
        <taxon>Enterocytozoonidae</taxon>
        <taxon>Enterospora</taxon>
    </lineage>
</organism>
<dbReference type="InterPro" id="IPR005002">
    <property type="entry name" value="PMM"/>
</dbReference>
<accession>A0A1Y1S953</accession>
<comment type="pathway">
    <text evidence="2 13">Nucleotide-sugar biosynthesis; GDP-alpha-D-mannose biosynthesis; alpha-D-mannose 1-phosphate from D-fructose 6-phosphate: step 2/2.</text>
</comment>
<feature type="binding site" evidence="11">
    <location>
        <position position="183"/>
    </location>
    <ligand>
        <name>alpha-D-mannose 1-phosphate</name>
        <dbReference type="ChEBI" id="CHEBI:58409"/>
    </ligand>
</feature>
<dbReference type="GO" id="GO:0005829">
    <property type="term" value="C:cytosol"/>
    <property type="evidence" value="ECO:0007669"/>
    <property type="project" value="TreeGrafter"/>
</dbReference>
<feature type="binding site" evidence="11">
    <location>
        <position position="143"/>
    </location>
    <ligand>
        <name>alpha-D-mannose 1-phosphate</name>
        <dbReference type="ChEBI" id="CHEBI:58409"/>
    </ligand>
</feature>
<dbReference type="SUPFAM" id="SSF56784">
    <property type="entry name" value="HAD-like"/>
    <property type="match status" value="1"/>
</dbReference>
<keyword evidence="6 13" id="KW-0963">Cytoplasm</keyword>
<feature type="binding site" evidence="11">
    <location>
        <position position="136"/>
    </location>
    <ligand>
        <name>alpha-D-mannose 1-phosphate</name>
        <dbReference type="ChEBI" id="CHEBI:58409"/>
    </ligand>
</feature>
<comment type="function">
    <text evidence="13">Involved in the synthesis of the GDP-mannose and dolichol-phosphate-mannose required for a number of critical mannosyl transfer reactions.</text>
</comment>
<comment type="caution">
    <text evidence="14">The sequence shown here is derived from an EMBL/GenBank/DDBJ whole genome shotgun (WGS) entry which is preliminary data.</text>
</comment>
<dbReference type="Gene3D" id="3.40.50.1000">
    <property type="entry name" value="HAD superfamily/HAD-like"/>
    <property type="match status" value="1"/>
</dbReference>
<evidence type="ECO:0000313" key="15">
    <source>
        <dbReference type="Proteomes" id="UP000192639"/>
    </source>
</evidence>
<feature type="binding site" evidence="12">
    <location>
        <position position="220"/>
    </location>
    <ligand>
        <name>Mg(2+)</name>
        <dbReference type="ChEBI" id="CHEBI:18420"/>
        <label>1</label>
    </ligand>
</feature>
<feature type="binding site" evidence="12">
    <location>
        <position position="208"/>
    </location>
    <ligand>
        <name>Mg(2+)</name>
        <dbReference type="ChEBI" id="CHEBI:18420"/>
        <label>1</label>
    </ligand>
</feature>
<evidence type="ECO:0000256" key="9">
    <source>
        <dbReference type="ARBA" id="ARBA00023235"/>
    </source>
</evidence>
<evidence type="ECO:0000256" key="6">
    <source>
        <dbReference type="ARBA" id="ARBA00022490"/>
    </source>
</evidence>
<evidence type="ECO:0000256" key="1">
    <source>
        <dbReference type="ARBA" id="ARBA00004496"/>
    </source>
</evidence>
<dbReference type="PANTHER" id="PTHR10466">
    <property type="entry name" value="PHOSPHOMANNOMUTASE"/>
    <property type="match status" value="1"/>
</dbReference>
<evidence type="ECO:0000256" key="12">
    <source>
        <dbReference type="PIRSR" id="PIRSR605002-3"/>
    </source>
</evidence>
<comment type="similarity">
    <text evidence="3 13">Belongs to the eukaryotic PMM family.</text>
</comment>
<dbReference type="NCBIfam" id="TIGR01484">
    <property type="entry name" value="HAD-SF-IIB"/>
    <property type="match status" value="1"/>
</dbReference>
<keyword evidence="15" id="KW-1185">Reference proteome</keyword>
<dbReference type="InterPro" id="IPR006379">
    <property type="entry name" value="HAD-SF_hydro_IIB"/>
</dbReference>
<evidence type="ECO:0000256" key="4">
    <source>
        <dbReference type="ARBA" id="ARBA00011738"/>
    </source>
</evidence>
<dbReference type="EC" id="5.4.2.8" evidence="5 13"/>
<dbReference type="InterPro" id="IPR043169">
    <property type="entry name" value="PMM_cap"/>
</dbReference>
<dbReference type="EMBL" id="LWDP01000011">
    <property type="protein sequence ID" value="ORD94716.1"/>
    <property type="molecule type" value="Genomic_DNA"/>
</dbReference>
<feature type="binding site" evidence="11">
    <location>
        <position position="125"/>
    </location>
    <ligand>
        <name>alpha-D-mannose 1-phosphate</name>
        <dbReference type="ChEBI" id="CHEBI:58409"/>
    </ligand>
</feature>
<evidence type="ECO:0000256" key="3">
    <source>
        <dbReference type="ARBA" id="ARBA00009736"/>
    </source>
</evidence>
<name>A0A1Y1S953_9MICR</name>
<evidence type="ECO:0000256" key="2">
    <source>
        <dbReference type="ARBA" id="ARBA00004699"/>
    </source>
</evidence>
<dbReference type="PANTHER" id="PTHR10466:SF0">
    <property type="entry name" value="PHOSPHOMANNOMUTASE"/>
    <property type="match status" value="1"/>
</dbReference>
<comment type="subcellular location">
    <subcellularLocation>
        <location evidence="1 13">Cytoplasm</location>
    </subcellularLocation>
</comment>
<feature type="binding site" evidence="11">
    <location>
        <position position="181"/>
    </location>
    <ligand>
        <name>alpha-D-mannose 1-phosphate</name>
        <dbReference type="ChEBI" id="CHEBI:58409"/>
    </ligand>
</feature>
<feature type="binding site" evidence="12">
    <location>
        <position position="225"/>
    </location>
    <ligand>
        <name>Mg(2+)</name>
        <dbReference type="ChEBI" id="CHEBI:18420"/>
        <label>1</label>
    </ligand>
</feature>
<comment type="cofactor">
    <cofactor evidence="12">
        <name>Mg(2+)</name>
        <dbReference type="ChEBI" id="CHEBI:18420"/>
    </cofactor>
</comment>